<organism evidence="1 2">
    <name type="scientific">Bradyrhizobium elkanii</name>
    <dbReference type="NCBI Taxonomy" id="29448"/>
    <lineage>
        <taxon>Bacteria</taxon>
        <taxon>Pseudomonadati</taxon>
        <taxon>Pseudomonadota</taxon>
        <taxon>Alphaproteobacteria</taxon>
        <taxon>Hyphomicrobiales</taxon>
        <taxon>Nitrobacteraceae</taxon>
        <taxon>Bradyrhizobium</taxon>
    </lineage>
</organism>
<sequence length="267" mass="28644">MKCGSTAMPKPAMVALSCAIRLALRKFRRDLWRDLRQVVELRREQKLLDVADEAVPRQVGACGDDRRLGEIGGCGIKPECVVQELAADDAAFLRHGQADRDVGLALGEREQPRGGDELQIEIGIPFGELDQPRGQKVAAEAVGRADPHRAGEMGARAADRLLVGDDGGFHRLRAVGDALAGLGQQIAGLAAIKQFCGKVALQPVDTADHCGMIDAELLGGSRNRPAAHDGKHETEVVPVDCAAALIQHFRTSMVQFIGLESHKMQGQ</sequence>
<evidence type="ECO:0000313" key="2">
    <source>
        <dbReference type="Proteomes" id="UP001565471"/>
    </source>
</evidence>
<comment type="caution">
    <text evidence="1">The sequence shown here is derived from an EMBL/GenBank/DDBJ whole genome shotgun (WGS) entry which is preliminary data.</text>
</comment>
<proteinExistence type="predicted"/>
<keyword evidence="2" id="KW-1185">Reference proteome</keyword>
<name>A0ABV4EZJ8_BRAEL</name>
<accession>A0ABV4EZJ8</accession>
<dbReference type="Proteomes" id="UP001565471">
    <property type="component" value="Unassembled WGS sequence"/>
</dbReference>
<dbReference type="EMBL" id="JBGBZA010000002">
    <property type="protein sequence ID" value="MEY9316215.1"/>
    <property type="molecule type" value="Genomic_DNA"/>
</dbReference>
<gene>
    <name evidence="1" type="ORF">ABIF29_003014</name>
</gene>
<reference evidence="1 2" key="1">
    <citation type="submission" date="2024-07" db="EMBL/GenBank/DDBJ databases">
        <title>Genomic Encyclopedia of Type Strains, Phase V (KMG-V): Genome sequencing to study the core and pangenomes of soil and plant-associated prokaryotes.</title>
        <authorList>
            <person name="Whitman W."/>
        </authorList>
    </citation>
    <scope>NUCLEOTIDE SEQUENCE [LARGE SCALE GENOMIC DNA]</scope>
    <source>
        <strain evidence="1 2">USDA 415</strain>
    </source>
</reference>
<protein>
    <submittedName>
        <fullName evidence="1">Uncharacterized protein</fullName>
    </submittedName>
</protein>
<evidence type="ECO:0000313" key="1">
    <source>
        <dbReference type="EMBL" id="MEY9316215.1"/>
    </source>
</evidence>